<keyword evidence="2 4" id="KW-0813">Transport</keyword>
<protein>
    <recommendedName>
        <fullName evidence="4">Phosphate-binding protein</fullName>
    </recommendedName>
</protein>
<proteinExistence type="inferred from homology"/>
<sequence>MEVCMKKILALLAFSFIAVSVCFGFGGQEKKVYTFGGSTTVSPIMYKLIEVVQKEQPNITVSYEAIGSSAGLKSLISGEISLAGSSSEFSAEKLKGMISVPIAIDGLSVVVNAKGSGVTNISLENLAKIYHGDIKNWKEVGGEDLPILVVNRDESSGTYAAFWELVCQPFFGKAPAYLKEAIVAKENGEVVAKVLATPGAIGYAGMSYAEELQKAGGKELSIDGVEPTVKNVIAKKYPLSRYLYLIKKPDTKADSFEQKFIDYVLSPKGQAVVKSTGYIPLAK</sequence>
<evidence type="ECO:0000256" key="1">
    <source>
        <dbReference type="ARBA" id="ARBA00008725"/>
    </source>
</evidence>
<dbReference type="InterPro" id="IPR050811">
    <property type="entry name" value="Phosphate_ABC_transporter"/>
</dbReference>
<reference evidence="6 7" key="1">
    <citation type="submission" date="2019-08" db="EMBL/GenBank/DDBJ databases">
        <authorList>
            <person name="Kuhnert P."/>
        </authorList>
    </citation>
    <scope>NUCLEOTIDE SEQUENCE [LARGE SCALE GENOMIC DNA]</scope>
    <source>
        <strain evidence="6 7">B36.5</strain>
    </source>
</reference>
<dbReference type="PANTHER" id="PTHR30570">
    <property type="entry name" value="PERIPLASMIC PHOSPHATE BINDING COMPONENT OF PHOSPHATE ABC TRANSPORTER"/>
    <property type="match status" value="1"/>
</dbReference>
<organism evidence="6 7">
    <name type="scientific">Treponema phagedenis</name>
    <dbReference type="NCBI Taxonomy" id="162"/>
    <lineage>
        <taxon>Bacteria</taxon>
        <taxon>Pseudomonadati</taxon>
        <taxon>Spirochaetota</taxon>
        <taxon>Spirochaetia</taxon>
        <taxon>Spirochaetales</taxon>
        <taxon>Treponemataceae</taxon>
        <taxon>Treponema</taxon>
    </lineage>
</organism>
<comment type="function">
    <text evidence="4">Involved in the system for phosphate transport across the cytoplasmic membrane.</text>
</comment>
<accession>A0AAE6IU62</accession>
<gene>
    <name evidence="6" type="ORF">FUT82_10205</name>
</gene>
<dbReference type="CDD" id="cd13653">
    <property type="entry name" value="PBP2_phosphate_like_1"/>
    <property type="match status" value="1"/>
</dbReference>
<dbReference type="GO" id="GO:0042301">
    <property type="term" value="F:phosphate ion binding"/>
    <property type="evidence" value="ECO:0007669"/>
    <property type="project" value="UniProtKB-UniRule"/>
</dbReference>
<dbReference type="SUPFAM" id="SSF53850">
    <property type="entry name" value="Periplasmic binding protein-like II"/>
    <property type="match status" value="1"/>
</dbReference>
<evidence type="ECO:0000256" key="3">
    <source>
        <dbReference type="ARBA" id="ARBA00022729"/>
    </source>
</evidence>
<dbReference type="Pfam" id="PF12849">
    <property type="entry name" value="PBP_like_2"/>
    <property type="match status" value="1"/>
</dbReference>
<evidence type="ECO:0000313" key="7">
    <source>
        <dbReference type="Proteomes" id="UP000323594"/>
    </source>
</evidence>
<dbReference type="Gene3D" id="3.40.190.10">
    <property type="entry name" value="Periplasmic binding protein-like II"/>
    <property type="match status" value="2"/>
</dbReference>
<dbReference type="AlphaFoldDB" id="A0AAE6IU62"/>
<dbReference type="NCBIfam" id="TIGR02136">
    <property type="entry name" value="ptsS_2"/>
    <property type="match status" value="1"/>
</dbReference>
<dbReference type="EMBL" id="CP042817">
    <property type="protein sequence ID" value="QEJ98332.1"/>
    <property type="molecule type" value="Genomic_DNA"/>
</dbReference>
<dbReference type="GO" id="GO:0006817">
    <property type="term" value="P:phosphate ion transport"/>
    <property type="evidence" value="ECO:0007669"/>
    <property type="project" value="UniProtKB-UniRule"/>
</dbReference>
<keyword evidence="4" id="KW-0592">Phosphate transport</keyword>
<feature type="domain" description="PBP" evidence="5">
    <location>
        <begin position="34"/>
        <end position="267"/>
    </location>
</feature>
<dbReference type="PANTHER" id="PTHR30570:SF1">
    <property type="entry name" value="PHOSPHATE-BINDING PROTEIN PSTS"/>
    <property type="match status" value="1"/>
</dbReference>
<dbReference type="InterPro" id="IPR011862">
    <property type="entry name" value="Phos-bd"/>
</dbReference>
<comment type="similarity">
    <text evidence="1 4">Belongs to the PstS family.</text>
</comment>
<dbReference type="InterPro" id="IPR024370">
    <property type="entry name" value="PBP_domain"/>
</dbReference>
<dbReference type="Proteomes" id="UP000323594">
    <property type="component" value="Chromosome"/>
</dbReference>
<keyword evidence="3" id="KW-0732">Signal</keyword>
<name>A0AAE6IU62_TREPH</name>
<evidence type="ECO:0000256" key="4">
    <source>
        <dbReference type="RuleBase" id="RU367119"/>
    </source>
</evidence>
<evidence type="ECO:0000259" key="5">
    <source>
        <dbReference type="Pfam" id="PF12849"/>
    </source>
</evidence>
<evidence type="ECO:0000256" key="2">
    <source>
        <dbReference type="ARBA" id="ARBA00022448"/>
    </source>
</evidence>
<evidence type="ECO:0000313" key="6">
    <source>
        <dbReference type="EMBL" id="QEJ98332.1"/>
    </source>
</evidence>